<keyword evidence="3" id="KW-1185">Reference proteome</keyword>
<proteinExistence type="predicted"/>
<protein>
    <submittedName>
        <fullName evidence="2">Uncharacterized protein</fullName>
    </submittedName>
</protein>
<dbReference type="Proteomes" id="UP000289738">
    <property type="component" value="Chromosome B06"/>
</dbReference>
<dbReference type="AlphaFoldDB" id="A0A444YH64"/>
<gene>
    <name evidence="2" type="ORF">Ahy_B06g080112</name>
</gene>
<keyword evidence="1" id="KW-0472">Membrane</keyword>
<evidence type="ECO:0000313" key="3">
    <source>
        <dbReference type="Proteomes" id="UP000289738"/>
    </source>
</evidence>
<keyword evidence="1" id="KW-1133">Transmembrane helix</keyword>
<reference evidence="2 3" key="1">
    <citation type="submission" date="2019-01" db="EMBL/GenBank/DDBJ databases">
        <title>Sequencing of cultivated peanut Arachis hypogaea provides insights into genome evolution and oil improvement.</title>
        <authorList>
            <person name="Chen X."/>
        </authorList>
    </citation>
    <scope>NUCLEOTIDE SEQUENCE [LARGE SCALE GENOMIC DNA]</scope>
    <source>
        <strain evidence="3">cv. Fuhuasheng</strain>
        <tissue evidence="2">Leaves</tissue>
    </source>
</reference>
<evidence type="ECO:0000256" key="1">
    <source>
        <dbReference type="SAM" id="Phobius"/>
    </source>
</evidence>
<organism evidence="2 3">
    <name type="scientific">Arachis hypogaea</name>
    <name type="common">Peanut</name>
    <dbReference type="NCBI Taxonomy" id="3818"/>
    <lineage>
        <taxon>Eukaryota</taxon>
        <taxon>Viridiplantae</taxon>
        <taxon>Streptophyta</taxon>
        <taxon>Embryophyta</taxon>
        <taxon>Tracheophyta</taxon>
        <taxon>Spermatophyta</taxon>
        <taxon>Magnoliopsida</taxon>
        <taxon>eudicotyledons</taxon>
        <taxon>Gunneridae</taxon>
        <taxon>Pentapetalae</taxon>
        <taxon>rosids</taxon>
        <taxon>fabids</taxon>
        <taxon>Fabales</taxon>
        <taxon>Fabaceae</taxon>
        <taxon>Papilionoideae</taxon>
        <taxon>50 kb inversion clade</taxon>
        <taxon>dalbergioids sensu lato</taxon>
        <taxon>Dalbergieae</taxon>
        <taxon>Pterocarpus clade</taxon>
        <taxon>Arachis</taxon>
    </lineage>
</organism>
<keyword evidence="1" id="KW-0812">Transmembrane</keyword>
<name>A0A444YH64_ARAHY</name>
<evidence type="ECO:0000313" key="2">
    <source>
        <dbReference type="EMBL" id="RYR01241.1"/>
    </source>
</evidence>
<feature type="transmembrane region" description="Helical" evidence="1">
    <location>
        <begin position="136"/>
        <end position="154"/>
    </location>
</feature>
<comment type="caution">
    <text evidence="2">The sequence shown here is derived from an EMBL/GenBank/DDBJ whole genome shotgun (WGS) entry which is preliminary data.</text>
</comment>
<sequence>MVLNDYGTGFGFFPNLNTSEISRTPFMKYPSVRGSNFIRFSILIHPSPNSNTLNEGTTPANRSSRISRSNEDCLARVACWSPEAAGRSGVSAFWPILSAPKVAFIPGKIELSSLVPTWSATINTGGEKLGYETKAFAIYDVMSLISIPFFFIFYT</sequence>
<dbReference type="EMBL" id="SDMP01000016">
    <property type="protein sequence ID" value="RYR01241.1"/>
    <property type="molecule type" value="Genomic_DNA"/>
</dbReference>
<accession>A0A444YH64</accession>